<dbReference type="PANTHER" id="PTHR48054:SF12">
    <property type="entry name" value="PROTEIN KINASE DOMAIN-CONTAINING PROTEIN"/>
    <property type="match status" value="1"/>
</dbReference>
<feature type="repeat" description="PPR" evidence="7">
    <location>
        <begin position="846"/>
        <end position="880"/>
    </location>
</feature>
<organism evidence="10">
    <name type="scientific">Oryza nivara</name>
    <name type="common">Indian wild rice</name>
    <name type="synonym">Oryza sativa f. spontanea</name>
    <dbReference type="NCBI Taxonomy" id="4536"/>
    <lineage>
        <taxon>Eukaryota</taxon>
        <taxon>Viridiplantae</taxon>
        <taxon>Streptophyta</taxon>
        <taxon>Embryophyta</taxon>
        <taxon>Tracheophyta</taxon>
        <taxon>Spermatophyta</taxon>
        <taxon>Magnoliopsida</taxon>
        <taxon>Liliopsida</taxon>
        <taxon>Poales</taxon>
        <taxon>Poaceae</taxon>
        <taxon>BOP clade</taxon>
        <taxon>Oryzoideae</taxon>
        <taxon>Oryzeae</taxon>
        <taxon>Oryzinae</taxon>
        <taxon>Oryza</taxon>
    </lineage>
</organism>
<dbReference type="Pfam" id="PF01535">
    <property type="entry name" value="PPR"/>
    <property type="match status" value="1"/>
</dbReference>
<feature type="repeat" description="PPR" evidence="7">
    <location>
        <begin position="776"/>
        <end position="810"/>
    </location>
</feature>
<dbReference type="InterPro" id="IPR002885">
    <property type="entry name" value="PPR_rpt"/>
</dbReference>
<name>A0A0E0GNV2_ORYNI</name>
<dbReference type="SMART" id="SM00369">
    <property type="entry name" value="LRR_TYP"/>
    <property type="match status" value="8"/>
</dbReference>
<keyword evidence="8" id="KW-0732">Signal</keyword>
<dbReference type="FunFam" id="3.80.10.10:FF:001491">
    <property type="entry name" value="Leucine-rich repeat (LRR) family protein"/>
    <property type="match status" value="1"/>
</dbReference>
<dbReference type="EnsemblPlants" id="ONIVA03G22570.1">
    <property type="protein sequence ID" value="ONIVA03G22570.1"/>
    <property type="gene ID" value="ONIVA03G22570"/>
</dbReference>
<evidence type="ECO:0000256" key="8">
    <source>
        <dbReference type="SAM" id="SignalP"/>
    </source>
</evidence>
<dbReference type="PROSITE" id="PS51450">
    <property type="entry name" value="LRR"/>
    <property type="match status" value="1"/>
</dbReference>
<evidence type="ECO:0000256" key="4">
    <source>
        <dbReference type="ARBA" id="ARBA00022946"/>
    </source>
</evidence>
<protein>
    <recommendedName>
        <fullName evidence="9">Leucine-rich repeat-containing N-terminal plant-type domain-containing protein</fullName>
    </recommendedName>
</protein>
<keyword evidence="11" id="KW-1185">Reference proteome</keyword>
<feature type="domain" description="Leucine-rich repeat-containing N-terminal plant-type" evidence="9">
    <location>
        <begin position="25"/>
        <end position="67"/>
    </location>
</feature>
<reference evidence="10" key="1">
    <citation type="submission" date="2015-04" db="UniProtKB">
        <authorList>
            <consortium name="EnsemblPlants"/>
        </authorList>
    </citation>
    <scope>IDENTIFICATION</scope>
    <source>
        <strain evidence="10">SL10</strain>
    </source>
</reference>
<dbReference type="PANTHER" id="PTHR48054">
    <property type="entry name" value="RECEPTOR KINASE-LIKE PROTEIN XA21"/>
    <property type="match status" value="1"/>
</dbReference>
<dbReference type="Pfam" id="PF13812">
    <property type="entry name" value="PPR_3"/>
    <property type="match status" value="1"/>
</dbReference>
<evidence type="ECO:0000256" key="1">
    <source>
        <dbReference type="ARBA" id="ARBA00022614"/>
    </source>
</evidence>
<keyword evidence="2" id="KW-0812">Transmembrane</keyword>
<keyword evidence="3" id="KW-0677">Repeat</keyword>
<evidence type="ECO:0000256" key="3">
    <source>
        <dbReference type="ARBA" id="ARBA00022737"/>
    </source>
</evidence>
<dbReference type="InterPro" id="IPR011990">
    <property type="entry name" value="TPR-like_helical_dom_sf"/>
</dbReference>
<dbReference type="InterPro" id="IPR003591">
    <property type="entry name" value="Leu-rich_rpt_typical-subtyp"/>
</dbReference>
<dbReference type="InterPro" id="IPR013210">
    <property type="entry name" value="LRR_N_plant-typ"/>
</dbReference>
<accession>A0A0E0GNV2</accession>
<evidence type="ECO:0000256" key="2">
    <source>
        <dbReference type="ARBA" id="ARBA00022692"/>
    </source>
</evidence>
<evidence type="ECO:0000256" key="6">
    <source>
        <dbReference type="ARBA" id="ARBA00023136"/>
    </source>
</evidence>
<dbReference type="InterPro" id="IPR032675">
    <property type="entry name" value="LRR_dom_sf"/>
</dbReference>
<dbReference type="FunFam" id="3.80.10.10:FF:002373">
    <property type="entry name" value="Os03g0400800 protein"/>
    <property type="match status" value="1"/>
</dbReference>
<dbReference type="Pfam" id="PF13041">
    <property type="entry name" value="PPR_2"/>
    <property type="match status" value="1"/>
</dbReference>
<evidence type="ECO:0000259" key="9">
    <source>
        <dbReference type="Pfam" id="PF08263"/>
    </source>
</evidence>
<dbReference type="Gene3D" id="3.80.10.10">
    <property type="entry name" value="Ribonuclease Inhibitor"/>
    <property type="match status" value="3"/>
</dbReference>
<feature type="signal peptide" evidence="8">
    <location>
        <begin position="1"/>
        <end position="23"/>
    </location>
</feature>
<dbReference type="Gene3D" id="1.25.40.10">
    <property type="entry name" value="Tetratricopeptide repeat domain"/>
    <property type="match status" value="1"/>
</dbReference>
<dbReference type="InterPro" id="IPR001611">
    <property type="entry name" value="Leu-rich_rpt"/>
</dbReference>
<proteinExistence type="predicted"/>
<dbReference type="Gramene" id="ONIVA03G22570.1">
    <property type="protein sequence ID" value="ONIVA03G22570.1"/>
    <property type="gene ID" value="ONIVA03G22570"/>
</dbReference>
<reference evidence="10" key="2">
    <citation type="submission" date="2018-04" db="EMBL/GenBank/DDBJ databases">
        <title>OnivRS2 (Oryza nivara Reference Sequence Version 2).</title>
        <authorList>
            <person name="Zhang J."/>
            <person name="Kudrna D."/>
            <person name="Lee S."/>
            <person name="Talag J."/>
            <person name="Rajasekar S."/>
            <person name="Welchert J."/>
            <person name="Hsing Y.-I."/>
            <person name="Wing R.A."/>
        </authorList>
    </citation>
    <scope>NUCLEOTIDE SEQUENCE [LARGE SCALE GENOMIC DNA]</scope>
    <source>
        <strain evidence="10">SL10</strain>
    </source>
</reference>
<evidence type="ECO:0000256" key="5">
    <source>
        <dbReference type="ARBA" id="ARBA00022989"/>
    </source>
</evidence>
<dbReference type="OMA" id="GCEEISE"/>
<dbReference type="PRINTS" id="PR00019">
    <property type="entry name" value="LEURICHRPT"/>
</dbReference>
<keyword evidence="5" id="KW-1133">Transmembrane helix</keyword>
<feature type="chain" id="PRO_5002360962" description="Leucine-rich repeat-containing N-terminal plant-type domain-containing protein" evidence="8">
    <location>
        <begin position="24"/>
        <end position="1318"/>
    </location>
</feature>
<evidence type="ECO:0000313" key="10">
    <source>
        <dbReference type="EnsemblPlants" id="ONIVA03G22570.1"/>
    </source>
</evidence>
<evidence type="ECO:0000313" key="11">
    <source>
        <dbReference type="Proteomes" id="UP000006591"/>
    </source>
</evidence>
<dbReference type="NCBIfam" id="TIGR00756">
    <property type="entry name" value="PPR"/>
    <property type="match status" value="1"/>
</dbReference>
<evidence type="ECO:0000256" key="7">
    <source>
        <dbReference type="PROSITE-ProRule" id="PRU00708"/>
    </source>
</evidence>
<dbReference type="FunFam" id="3.80.10.10:FF:001246">
    <property type="entry name" value="Receptor-like protein 11"/>
    <property type="match status" value="1"/>
</dbReference>
<dbReference type="STRING" id="4536.A0A0E0GNV2"/>
<dbReference type="SUPFAM" id="SSF52058">
    <property type="entry name" value="L domain-like"/>
    <property type="match status" value="3"/>
</dbReference>
<dbReference type="HOGENOM" id="CLU_260126_0_0_1"/>
<dbReference type="Proteomes" id="UP000006591">
    <property type="component" value="Chromosome 3"/>
</dbReference>
<dbReference type="Pfam" id="PF00560">
    <property type="entry name" value="LRR_1"/>
    <property type="match status" value="6"/>
</dbReference>
<keyword evidence="6" id="KW-0472">Membrane</keyword>
<dbReference type="PROSITE" id="PS51375">
    <property type="entry name" value="PPR"/>
    <property type="match status" value="2"/>
</dbReference>
<dbReference type="eggNOG" id="KOG4197">
    <property type="taxonomic scope" value="Eukaryota"/>
</dbReference>
<dbReference type="InterPro" id="IPR052592">
    <property type="entry name" value="LRR-RLK"/>
</dbReference>
<sequence>MPLFHQILKTFFHALIIAEVILGQSDREVLLELKNFLQFQNPINHGGYNSWPESGTSPCHWQGVGCDASGRVNFLDLSNSNISGPAFQNLSRLSGLTHLDLSANSITGELHDDLKNCLHLQYLNLSYNLISGILNVSNLANLQTLDVSQNRFEGGISANFPAICRNLSAINLSSNNLTGSISGLFNNCLKLQDVDLSWNSFTGNVWNGIARLRQFKAGKNNFAGSISSRTFSTGCKLQLLDLSSNHFYGNFPSSIANCTGLTYLLIWDNHFNGSIPPGIGSIHGLEELVLTSNHFDREIPPELMNCTSLKYLEISDNNFGGEVQQVLGKLTSLTNLVLQENNYSGGIVSSGILGLPKLALLDLSFNNFNGKLPTEIASMGSIKALMLAENNFSGTIPPSYGQLVNLQALDLSYNSLSGEIPPSIGNLTSLLLLMLAGNQLSGEIPREIGNCTSLLWLNLVGNRLSGQIPPEMAGMGRNPSSTFAKNQKNPSLMKSVTSKCLAVYRWVPSSYPEFDYVQSMMFSHKNCRTIWNRLLMGYDILPASSPLRTALGYVQLSGNLLSGQIPSAIGAMKNISLLLLDGNRLSGHLPSEIGSLQLVSLNASNNSISGEIPFEIGNLGSIESLDLSCNNFSGSLPSSLEKLSKLSQFNVSYNPLLTGEVPSSGQLSTFSELSFLGDPLLSWRSAAGHPRPKNGTGFFFNGTEYPTKEDISVSVIAFLVFFSVTFVIRELQIIIFLYNIIMDMLQLAPKLGVREGELGAAERLIDEMVRRGVAPNAATYSLLMQGLCDADLHADAEKLMFDMEYRGCQAEVVNYGVLTSSRARRGDVNGVRELLSAMRKRKLKPDDASYNVLIKCPCDVGRVDEAHRALLDMQLKGTVPGAANVPRPRRRVLQGSRLRAGSTGFQRDVGERTLHLVRGLGEDGKVEEACFVLEQMARREMSLDADGWQAVVTCLGHGGCINVLFETPSGFAIFAYDGIKLLKPNAMQDIWADFVSEYVAKRFKTFEDKLAGINHETGVSEALATMIQKYTAPLQKLPVGNDNYRDIIEKRLHIPCMSGPHVDELMWGLKIQMRAWRNSELIKEDRFPMSVGMTFLLNRHKFGVHPDMLVIKLIIEKAGVMFECDRCVNQHNDPLRSAAEHIKKISRIDTQSWDLMKVAAAFKVICCPGEKNEPEEWLFTRLQLEWFRDDAPKYKDKILKVSWLIVYNEIFRARELRLKTARVLFCLVKRAKEAYEAEQAGEAASDNEIGPDGKEIHPGITPVIIDELTECQDVRKDRFIFPEAEVASESGDVSNMVIEKLGARIQQDAFPFANIYQL</sequence>
<dbReference type="Pfam" id="PF08263">
    <property type="entry name" value="LRRNT_2"/>
    <property type="match status" value="1"/>
</dbReference>
<keyword evidence="1" id="KW-0433">Leucine-rich repeat</keyword>
<keyword evidence="4" id="KW-0809">Transit peptide</keyword>